<dbReference type="Proteomes" id="UP000826014">
    <property type="component" value="Chromosome"/>
</dbReference>
<evidence type="ECO:0000313" key="5">
    <source>
        <dbReference type="EMBL" id="QYF48044.1"/>
    </source>
</evidence>
<evidence type="ECO:0000313" key="6">
    <source>
        <dbReference type="Proteomes" id="UP000826014"/>
    </source>
</evidence>
<evidence type="ECO:0000256" key="1">
    <source>
        <dbReference type="ARBA" id="ARBA00005531"/>
    </source>
</evidence>
<dbReference type="InterPro" id="IPR001099">
    <property type="entry name" value="Chalcone/stilbene_synt_N"/>
</dbReference>
<organism evidence="5 6">
    <name type="scientific">Candidatus Rhabdochlamydia oedothoracis</name>
    <dbReference type="NCBI Taxonomy" id="2720720"/>
    <lineage>
        <taxon>Bacteria</taxon>
        <taxon>Pseudomonadati</taxon>
        <taxon>Chlamydiota</taxon>
        <taxon>Chlamydiia</taxon>
        <taxon>Parachlamydiales</taxon>
        <taxon>Candidatus Rhabdochlamydiaceae</taxon>
        <taxon>Candidatus Rhabdochlamydia</taxon>
    </lineage>
</organism>
<dbReference type="Pfam" id="PF02797">
    <property type="entry name" value="Chal_sti_synt_C"/>
    <property type="match status" value="1"/>
</dbReference>
<feature type="domain" description="Chalcone/stilbene synthase C-terminal" evidence="4">
    <location>
        <begin position="234"/>
        <end position="372"/>
    </location>
</feature>
<dbReference type="EMBL" id="CP075587">
    <property type="protein sequence ID" value="QYF48044.1"/>
    <property type="molecule type" value="Genomic_DNA"/>
</dbReference>
<feature type="domain" description="Chalcone/stilbene synthase N-terminal" evidence="3">
    <location>
        <begin position="29"/>
        <end position="214"/>
    </location>
</feature>
<proteinExistence type="inferred from homology"/>
<dbReference type="RefSeq" id="WP_215216416.1">
    <property type="nucleotide sequence ID" value="NZ_CP075587.1"/>
</dbReference>
<sequence length="379" mass="42405">MLTLSQFEIIRPAYESSQEETLSWLIQAHTQSEAYTQGKKAEQIQPFTLNLKQKLDHVACKPNRIAKRGHILSDFLHTEWEKMKVYRLEESSFGVDLTTRSKIFSDQVEAAFEQFYPKSAISPNHLIHVTCTGYVSPSGGQKMVSQRDWGEKTIVSHVYHMGCSASIPALRLAQGALQAESCIDIVHTEICSLHTNPSLHELNQLVSQSLFADGFIKYRVQASCSSEHFQLYILHEELVSNSFNAMHWKMENWGFALSLSQEIPALIAQSIYPYLVRMSQKSGFTIEYILENALFAIHPGGPKIVQSIQAVLGLSFAQVSHSKFILQQFGNMSSATLPHVWKEILKDPKVISGSLIVSLAFGPGLTICGSIMEKRSPCG</sequence>
<evidence type="ECO:0000256" key="2">
    <source>
        <dbReference type="ARBA" id="ARBA00022679"/>
    </source>
</evidence>
<keyword evidence="2" id="KW-0808">Transferase</keyword>
<dbReference type="InterPro" id="IPR012328">
    <property type="entry name" value="Chalcone/stilbene_synt_C"/>
</dbReference>
<keyword evidence="6" id="KW-1185">Reference proteome</keyword>
<dbReference type="PANTHER" id="PTHR11877:SF46">
    <property type="entry name" value="TYPE III POLYKETIDE SYNTHASE A"/>
    <property type="match status" value="1"/>
</dbReference>
<gene>
    <name evidence="5" type="ORF">RHABOEDO_000135</name>
</gene>
<dbReference type="SUPFAM" id="SSF53901">
    <property type="entry name" value="Thiolase-like"/>
    <property type="match status" value="2"/>
</dbReference>
<comment type="similarity">
    <text evidence="1">Belongs to the thiolase-like superfamily. Chalcone/stilbene synthases family.</text>
</comment>
<dbReference type="Pfam" id="PF00195">
    <property type="entry name" value="Chal_sti_synt_N"/>
    <property type="match status" value="1"/>
</dbReference>
<name>A0ABX8UYK6_9BACT</name>
<reference evidence="5 6" key="1">
    <citation type="journal article" date="2022" name="bioRxiv">
        <title>Ecology and evolution of chlamydial symbionts of arthropods.</title>
        <authorList>
            <person name="Halter T."/>
            <person name="Koestlbacher S."/>
            <person name="Collingro A."/>
            <person name="Sixt B.S."/>
            <person name="Toenshoff E.R."/>
            <person name="Hendrickx F."/>
            <person name="Kostanjsek R."/>
            <person name="Horn M."/>
        </authorList>
    </citation>
    <scope>NUCLEOTIDE SEQUENCE [LARGE SCALE GENOMIC DNA]</scope>
    <source>
        <strain evidence="5">W744xW776</strain>
    </source>
</reference>
<dbReference type="PANTHER" id="PTHR11877">
    <property type="entry name" value="HYDROXYMETHYLGLUTARYL-COA SYNTHASE"/>
    <property type="match status" value="1"/>
</dbReference>
<protein>
    <submittedName>
        <fullName evidence="5">Chalcone and stilbene synthase</fullName>
    </submittedName>
</protein>
<dbReference type="InterPro" id="IPR016039">
    <property type="entry name" value="Thiolase-like"/>
</dbReference>
<dbReference type="InterPro" id="IPR011141">
    <property type="entry name" value="Polyketide_synthase_type-III"/>
</dbReference>
<evidence type="ECO:0000259" key="4">
    <source>
        <dbReference type="Pfam" id="PF02797"/>
    </source>
</evidence>
<evidence type="ECO:0000259" key="3">
    <source>
        <dbReference type="Pfam" id="PF00195"/>
    </source>
</evidence>
<accession>A0ABX8UYK6</accession>
<dbReference type="Gene3D" id="3.40.47.10">
    <property type="match status" value="1"/>
</dbReference>
<dbReference type="PIRSF" id="PIRSF000451">
    <property type="entry name" value="PKS_III"/>
    <property type="match status" value="1"/>
</dbReference>